<dbReference type="PANTHER" id="PTHR42873">
    <property type="entry name" value="RIBOSOMAL RNA LARGE SUBUNIT METHYLTRANSFERASE"/>
    <property type="match status" value="1"/>
</dbReference>
<accession>A0ABW3ZE80</accession>
<evidence type="ECO:0000259" key="7">
    <source>
        <dbReference type="Pfam" id="PF10672"/>
    </source>
</evidence>
<dbReference type="Proteomes" id="UP001597135">
    <property type="component" value="Unassembled WGS sequence"/>
</dbReference>
<dbReference type="InterPro" id="IPR029063">
    <property type="entry name" value="SAM-dependent_MTases_sf"/>
</dbReference>
<evidence type="ECO:0000256" key="5">
    <source>
        <dbReference type="ARBA" id="ARBA00022691"/>
    </source>
</evidence>
<dbReference type="Gene3D" id="3.40.50.150">
    <property type="entry name" value="Vaccinia Virus protein VP39"/>
    <property type="match status" value="1"/>
</dbReference>
<dbReference type="CDD" id="cd11572">
    <property type="entry name" value="RlmI_M_like"/>
    <property type="match status" value="1"/>
</dbReference>
<dbReference type="NCBIfam" id="NF046099">
    <property type="entry name" value="RSP_2647_MTase"/>
    <property type="match status" value="1"/>
</dbReference>
<evidence type="ECO:0000256" key="1">
    <source>
        <dbReference type="ARBA" id="ARBA00004496"/>
    </source>
</evidence>
<keyword evidence="2" id="KW-0963">Cytoplasm</keyword>
<evidence type="ECO:0000256" key="4">
    <source>
        <dbReference type="ARBA" id="ARBA00022679"/>
    </source>
</evidence>
<dbReference type="InterPro" id="IPR041532">
    <property type="entry name" value="RlmI-like_PUA"/>
</dbReference>
<evidence type="ECO:0000256" key="3">
    <source>
        <dbReference type="ARBA" id="ARBA00022603"/>
    </source>
</evidence>
<feature type="domain" description="S-adenosylmethionine-dependent methyltransferase" evidence="7">
    <location>
        <begin position="191"/>
        <end position="350"/>
    </location>
</feature>
<dbReference type="SUPFAM" id="SSF88697">
    <property type="entry name" value="PUA domain-like"/>
    <property type="match status" value="1"/>
</dbReference>
<comment type="subcellular location">
    <subcellularLocation>
        <location evidence="1">Cytoplasm</location>
    </subcellularLocation>
</comment>
<comment type="caution">
    <text evidence="9">The sequence shown here is derived from an EMBL/GenBank/DDBJ whole genome shotgun (WGS) entry which is preliminary data.</text>
</comment>
<evidence type="ECO:0000313" key="9">
    <source>
        <dbReference type="EMBL" id="MFD1341389.1"/>
    </source>
</evidence>
<feature type="domain" description="RlmI-like PUA" evidence="8">
    <location>
        <begin position="18"/>
        <end position="78"/>
    </location>
</feature>
<dbReference type="GO" id="GO:0008168">
    <property type="term" value="F:methyltransferase activity"/>
    <property type="evidence" value="ECO:0007669"/>
    <property type="project" value="UniProtKB-KW"/>
</dbReference>
<dbReference type="GO" id="GO:0032259">
    <property type="term" value="P:methylation"/>
    <property type="evidence" value="ECO:0007669"/>
    <property type="project" value="UniProtKB-KW"/>
</dbReference>
<proteinExistence type="inferred from homology"/>
<evidence type="ECO:0000259" key="8">
    <source>
        <dbReference type="Pfam" id="PF17785"/>
    </source>
</evidence>
<dbReference type="RefSeq" id="WP_386801446.1">
    <property type="nucleotide sequence ID" value="NZ_JBHTMU010000003.1"/>
</dbReference>
<dbReference type="Gene3D" id="2.30.130.10">
    <property type="entry name" value="PUA domain"/>
    <property type="match status" value="1"/>
</dbReference>
<dbReference type="SUPFAM" id="SSF53335">
    <property type="entry name" value="S-adenosyl-L-methionine-dependent methyltransferases"/>
    <property type="match status" value="1"/>
</dbReference>
<evidence type="ECO:0000256" key="6">
    <source>
        <dbReference type="ARBA" id="ARBA00038091"/>
    </source>
</evidence>
<dbReference type="PANTHER" id="PTHR42873:SF1">
    <property type="entry name" value="S-ADENOSYLMETHIONINE-DEPENDENT METHYLTRANSFERASE DOMAIN-CONTAINING PROTEIN"/>
    <property type="match status" value="1"/>
</dbReference>
<gene>
    <name evidence="9" type="ORF">ACFQ4E_03055</name>
</gene>
<dbReference type="Pfam" id="PF17785">
    <property type="entry name" value="PUA_3"/>
    <property type="match status" value="1"/>
</dbReference>
<dbReference type="InterPro" id="IPR036974">
    <property type="entry name" value="PUA_sf"/>
</dbReference>
<evidence type="ECO:0000256" key="2">
    <source>
        <dbReference type="ARBA" id="ARBA00022490"/>
    </source>
</evidence>
<dbReference type="InterPro" id="IPR015947">
    <property type="entry name" value="PUA-like_sf"/>
</dbReference>
<reference evidence="10" key="1">
    <citation type="journal article" date="2019" name="Int. J. Syst. Evol. Microbiol.">
        <title>The Global Catalogue of Microorganisms (GCM) 10K type strain sequencing project: providing services to taxonomists for standard genome sequencing and annotation.</title>
        <authorList>
            <consortium name="The Broad Institute Genomics Platform"/>
            <consortium name="The Broad Institute Genome Sequencing Center for Infectious Disease"/>
            <person name="Wu L."/>
            <person name="Ma J."/>
        </authorList>
    </citation>
    <scope>NUCLEOTIDE SEQUENCE [LARGE SCALE GENOMIC DNA]</scope>
    <source>
        <strain evidence="10">CCUG 62953</strain>
    </source>
</reference>
<dbReference type="InterPro" id="IPR019614">
    <property type="entry name" value="SAM-dep_methyl-trfase"/>
</dbReference>
<keyword evidence="3 9" id="KW-0489">Methyltransferase</keyword>
<organism evidence="9 10">
    <name type="scientific">Litorisediminicola beolgyonensis</name>
    <dbReference type="NCBI Taxonomy" id="1173614"/>
    <lineage>
        <taxon>Bacteria</taxon>
        <taxon>Pseudomonadati</taxon>
        <taxon>Pseudomonadota</taxon>
        <taxon>Alphaproteobacteria</taxon>
        <taxon>Rhodobacterales</taxon>
        <taxon>Paracoccaceae</taxon>
        <taxon>Litorisediminicola</taxon>
    </lineage>
</organism>
<evidence type="ECO:0000313" key="10">
    <source>
        <dbReference type="Proteomes" id="UP001597135"/>
    </source>
</evidence>
<keyword evidence="5" id="KW-0949">S-adenosyl-L-methionine</keyword>
<comment type="similarity">
    <text evidence="6">Belongs to the methyltransferase superfamily. RlmI family.</text>
</comment>
<dbReference type="CDD" id="cd02440">
    <property type="entry name" value="AdoMet_MTases"/>
    <property type="match status" value="1"/>
</dbReference>
<dbReference type="EMBL" id="JBHTMU010000003">
    <property type="protein sequence ID" value="MFD1341389.1"/>
    <property type="molecule type" value="Genomic_DNA"/>
</dbReference>
<keyword evidence="4" id="KW-0808">Transferase</keyword>
<keyword evidence="10" id="KW-1185">Reference proteome</keyword>
<dbReference type="Gene3D" id="3.30.750.80">
    <property type="entry name" value="RNA methyltransferase domain (HRMD) like"/>
    <property type="match status" value="1"/>
</dbReference>
<sequence length="401" mass="42525">MTPPSATDAPTIRLIPKAKPQAIRRGFPWVYANELVLDRRTKALAPGTIARLEDAERRFLAWVGVTPASKIAARVLDRDEDARIDADWLRARLARALAHRERLYDAPFYRLIHAEADGFPGVIVDRFGDALVLQPNAAWADAMIGPLSEALAEATGVTTILKNAGSRGRQLEGLDAEDAVLLGAAPEAPVAVEMNGAIYLADLTGGQKTGLFYDQRPNHGFAARLSRGQRVLDVFSHVGGFALAALAGGATEALAVDGSASALALAEDGAARMGLSERFATRQGDAFDALTALGEEGERFGVVICDPPAFAPAKPALEAGLRAYERVARLSAPLVEEGGYLVLCSCSHAADLSSFTGACLRGIGRAGRRAQLVHTGFAGPDHPLLPQLAESGYLKALFFRL</sequence>
<name>A0ABW3ZE80_9RHOB</name>
<protein>
    <submittedName>
        <fullName evidence="9">RSP_2647 family RNA methyltransferase</fullName>
    </submittedName>
</protein>
<dbReference type="Pfam" id="PF10672">
    <property type="entry name" value="Methyltrans_SAM"/>
    <property type="match status" value="1"/>
</dbReference>